<reference evidence="1 2" key="1">
    <citation type="submission" date="2017-11" db="EMBL/GenBank/DDBJ databases">
        <title>De novo assembly and phasing of dikaryotic genomes from two isolates of Puccinia coronata f. sp. avenae, the causal agent of oat crown rust.</title>
        <authorList>
            <person name="Miller M.E."/>
            <person name="Zhang Y."/>
            <person name="Omidvar V."/>
            <person name="Sperschneider J."/>
            <person name="Schwessinger B."/>
            <person name="Raley C."/>
            <person name="Palmer J.M."/>
            <person name="Garnica D."/>
            <person name="Upadhyaya N."/>
            <person name="Rathjen J."/>
            <person name="Taylor J.M."/>
            <person name="Park R.F."/>
            <person name="Dodds P.N."/>
            <person name="Hirsch C.D."/>
            <person name="Kianian S.F."/>
            <person name="Figueroa M."/>
        </authorList>
    </citation>
    <scope>NUCLEOTIDE SEQUENCE [LARGE SCALE GENOMIC DNA]</scope>
    <source>
        <strain evidence="1">12SD80</strain>
    </source>
</reference>
<name>A0A2N5TWN6_9BASI</name>
<dbReference type="PANTHER" id="PTHR33096">
    <property type="entry name" value="CXC2 DOMAIN-CONTAINING PROTEIN"/>
    <property type="match status" value="1"/>
</dbReference>
<comment type="caution">
    <text evidence="1">The sequence shown here is derived from an EMBL/GenBank/DDBJ whole genome shotgun (WGS) entry which is preliminary data.</text>
</comment>
<protein>
    <submittedName>
        <fullName evidence="1">Uncharacterized protein</fullName>
    </submittedName>
</protein>
<evidence type="ECO:0000313" key="2">
    <source>
        <dbReference type="Proteomes" id="UP000235392"/>
    </source>
</evidence>
<proteinExistence type="predicted"/>
<dbReference type="AlphaFoldDB" id="A0A2N5TWN6"/>
<dbReference type="EMBL" id="PGCI01000315">
    <property type="protein sequence ID" value="PLW29923.1"/>
    <property type="molecule type" value="Genomic_DNA"/>
</dbReference>
<accession>A0A2N5TWN6</accession>
<dbReference type="PANTHER" id="PTHR33096:SF1">
    <property type="entry name" value="CXC1-LIKE CYSTEINE CLUSTER ASSOCIATED WITH KDZ TRANSPOSASES DOMAIN-CONTAINING PROTEIN"/>
    <property type="match status" value="1"/>
</dbReference>
<gene>
    <name evidence="1" type="ORF">PCASD_19036</name>
</gene>
<dbReference type="Proteomes" id="UP000235392">
    <property type="component" value="Unassembled WGS sequence"/>
</dbReference>
<sequence length="95" mass="10649">MQTGLHQLASVDNRLVVLVDGNFQHCHQKAAGRNQVPLVTPQIFVNPANLDTLKEHIRQQELVRKISKKIAVQTHIKQETTHIMKQPGKAVTTLA</sequence>
<organism evidence="1 2">
    <name type="scientific">Puccinia coronata f. sp. avenae</name>
    <dbReference type="NCBI Taxonomy" id="200324"/>
    <lineage>
        <taxon>Eukaryota</taxon>
        <taxon>Fungi</taxon>
        <taxon>Dikarya</taxon>
        <taxon>Basidiomycota</taxon>
        <taxon>Pucciniomycotina</taxon>
        <taxon>Pucciniomycetes</taxon>
        <taxon>Pucciniales</taxon>
        <taxon>Pucciniaceae</taxon>
        <taxon>Puccinia</taxon>
    </lineage>
</organism>
<evidence type="ECO:0000313" key="1">
    <source>
        <dbReference type="EMBL" id="PLW29923.1"/>
    </source>
</evidence>